<comment type="caution">
    <text evidence="1">The sequence shown here is derived from an EMBL/GenBank/DDBJ whole genome shotgun (WGS) entry which is preliminary data.</text>
</comment>
<keyword evidence="2" id="KW-1185">Reference proteome</keyword>
<sequence>MRFALASQALVGAVAVSALTLPRSLEKRLRLIDLAQFGSFPTISPELAHSEAEPVTTNFSDGPQFTGGASSTNSKTPVTAAEEKVTTAAAADGTCDRDNPGVRFEWRHYSADDKKAFVNGIKCLMDKPSDGNFQGSQSRYEDLVSVHQQLTPDIHQRAVFLPWHRYYVWVFESLMREECGFDRAFPWWDETIDSGKFAESDIFTDEYFGPLPGKTSDGQGTCIDTGTFGGLTLHIGPGSGFTSHCLARAVDESLTGTVSASFVTDCNSRTSYDDMRGCQELGPHAYGHNGVGAVMAEVQASPGDPVFFLHHLFVDHSFRIWQNADAARTTTINGCSDAANPCTPITMDYVLHSNGLRPNTTVASVMDTLGGFLCYRYDY</sequence>
<name>A0ACB9ZET7_9PEZI</name>
<organism evidence="1 2">
    <name type="scientific">Hypoxylon rubiginosum</name>
    <dbReference type="NCBI Taxonomy" id="110542"/>
    <lineage>
        <taxon>Eukaryota</taxon>
        <taxon>Fungi</taxon>
        <taxon>Dikarya</taxon>
        <taxon>Ascomycota</taxon>
        <taxon>Pezizomycotina</taxon>
        <taxon>Sordariomycetes</taxon>
        <taxon>Xylariomycetidae</taxon>
        <taxon>Xylariales</taxon>
        <taxon>Hypoxylaceae</taxon>
        <taxon>Hypoxylon</taxon>
    </lineage>
</organism>
<dbReference type="EMBL" id="MU393427">
    <property type="protein sequence ID" value="KAI4869846.1"/>
    <property type="molecule type" value="Genomic_DNA"/>
</dbReference>
<gene>
    <name evidence="1" type="ORF">F4820DRAFT_405241</name>
</gene>
<evidence type="ECO:0000313" key="1">
    <source>
        <dbReference type="EMBL" id="KAI4869846.1"/>
    </source>
</evidence>
<dbReference type="Proteomes" id="UP001497700">
    <property type="component" value="Unassembled WGS sequence"/>
</dbReference>
<evidence type="ECO:0000313" key="2">
    <source>
        <dbReference type="Proteomes" id="UP001497700"/>
    </source>
</evidence>
<reference evidence="1 2" key="1">
    <citation type="journal article" date="2022" name="New Phytol.">
        <title>Ecological generalism drives hyperdiversity of secondary metabolite gene clusters in xylarialean endophytes.</title>
        <authorList>
            <person name="Franco M.E.E."/>
            <person name="Wisecaver J.H."/>
            <person name="Arnold A.E."/>
            <person name="Ju Y.M."/>
            <person name="Slot J.C."/>
            <person name="Ahrendt S."/>
            <person name="Moore L.P."/>
            <person name="Eastman K.E."/>
            <person name="Scott K."/>
            <person name="Konkel Z."/>
            <person name="Mondo S.J."/>
            <person name="Kuo A."/>
            <person name="Hayes R.D."/>
            <person name="Haridas S."/>
            <person name="Andreopoulos B."/>
            <person name="Riley R."/>
            <person name="LaButti K."/>
            <person name="Pangilinan J."/>
            <person name="Lipzen A."/>
            <person name="Amirebrahimi M."/>
            <person name="Yan J."/>
            <person name="Adam C."/>
            <person name="Keymanesh K."/>
            <person name="Ng V."/>
            <person name="Louie K."/>
            <person name="Northen T."/>
            <person name="Drula E."/>
            <person name="Henrissat B."/>
            <person name="Hsieh H.M."/>
            <person name="Youens-Clark K."/>
            <person name="Lutzoni F."/>
            <person name="Miadlikowska J."/>
            <person name="Eastwood D.C."/>
            <person name="Hamelin R.C."/>
            <person name="Grigoriev I.V."/>
            <person name="U'Ren J.M."/>
        </authorList>
    </citation>
    <scope>NUCLEOTIDE SEQUENCE [LARGE SCALE GENOMIC DNA]</scope>
    <source>
        <strain evidence="1 2">CBS 119005</strain>
    </source>
</reference>
<proteinExistence type="predicted"/>
<accession>A0ACB9ZET7</accession>
<protein>
    <submittedName>
        <fullName evidence="1">Di-copper centre-containing protein</fullName>
    </submittedName>
</protein>